<dbReference type="AlphaFoldDB" id="A0AAV5ANU7"/>
<dbReference type="Proteomes" id="UP001050691">
    <property type="component" value="Unassembled WGS sequence"/>
</dbReference>
<feature type="compositionally biased region" description="Basic and acidic residues" evidence="1">
    <location>
        <begin position="144"/>
        <end position="153"/>
    </location>
</feature>
<feature type="region of interest" description="Disordered" evidence="1">
    <location>
        <begin position="132"/>
        <end position="178"/>
    </location>
</feature>
<protein>
    <submittedName>
        <fullName evidence="2">Uncharacterized protein</fullName>
    </submittedName>
</protein>
<reference evidence="2" key="1">
    <citation type="submission" date="2021-10" db="EMBL/GenBank/DDBJ databases">
        <title>De novo Genome Assembly of Clathrus columnatus (Basidiomycota, Fungi) Using Illumina and Nanopore Sequence Data.</title>
        <authorList>
            <person name="Ogiso-Tanaka E."/>
            <person name="Itagaki H."/>
            <person name="Hosoya T."/>
            <person name="Hosaka K."/>
        </authorList>
    </citation>
    <scope>NUCLEOTIDE SEQUENCE</scope>
    <source>
        <strain evidence="2">MO-923</strain>
    </source>
</reference>
<accession>A0AAV5ANU7</accession>
<sequence>MILTSRRVNTLIQGGDSVRYLHCAVALTVVLKKKMTSKPVTSSSFNIEDLALVIEEKLDVIIKENRAQRDVQEKLWVILDLMSTNFCVIVDHVHEKKNLKTLGPIPDSSITWKLISAESAFKANLVDLVNVEDQDMPESEEEDTSKGKGKEKEVAEEENGEERGDRLPSDLSELDRNL</sequence>
<keyword evidence="3" id="KW-1185">Reference proteome</keyword>
<gene>
    <name evidence="2" type="ORF">Clacol_009725</name>
</gene>
<organism evidence="2 3">
    <name type="scientific">Clathrus columnatus</name>
    <dbReference type="NCBI Taxonomy" id="1419009"/>
    <lineage>
        <taxon>Eukaryota</taxon>
        <taxon>Fungi</taxon>
        <taxon>Dikarya</taxon>
        <taxon>Basidiomycota</taxon>
        <taxon>Agaricomycotina</taxon>
        <taxon>Agaricomycetes</taxon>
        <taxon>Phallomycetidae</taxon>
        <taxon>Phallales</taxon>
        <taxon>Clathraceae</taxon>
        <taxon>Clathrus</taxon>
    </lineage>
</organism>
<evidence type="ECO:0000313" key="2">
    <source>
        <dbReference type="EMBL" id="GJJ15447.1"/>
    </source>
</evidence>
<evidence type="ECO:0000313" key="3">
    <source>
        <dbReference type="Proteomes" id="UP001050691"/>
    </source>
</evidence>
<evidence type="ECO:0000256" key="1">
    <source>
        <dbReference type="SAM" id="MobiDB-lite"/>
    </source>
</evidence>
<dbReference type="EMBL" id="BPWL01000011">
    <property type="protein sequence ID" value="GJJ15447.1"/>
    <property type="molecule type" value="Genomic_DNA"/>
</dbReference>
<proteinExistence type="predicted"/>
<name>A0AAV5ANU7_9AGAM</name>
<feature type="compositionally biased region" description="Acidic residues" evidence="1">
    <location>
        <begin position="132"/>
        <end position="143"/>
    </location>
</feature>
<feature type="compositionally biased region" description="Basic and acidic residues" evidence="1">
    <location>
        <begin position="161"/>
        <end position="178"/>
    </location>
</feature>
<comment type="caution">
    <text evidence="2">The sequence shown here is derived from an EMBL/GenBank/DDBJ whole genome shotgun (WGS) entry which is preliminary data.</text>
</comment>